<proteinExistence type="predicted"/>
<keyword evidence="3" id="KW-1185">Reference proteome</keyword>
<accession>U2K5R1</accession>
<name>U2K5R1_9FIRM</name>
<sequence>MEQQIKERKKKLTIDLWIIALVTIAVYIVYGVFGSRIMSFCKNSDISVWPRLLTAAALEFGIAGLGITIVGLMRKESFASFGLRWENAIKAVLWTIVFFLPYILFIFLSGQFEGYEPLSIMVTPDLHKAGIVATIIGTLVIAVVWGFFEGFNYVVICEKINRRFPVKTKFFDWGALVVSIMGILFHPMSFSIQGIIEIVTTFIAIYGMLQVRKVYKNAWGCVFAFLFIWNAL</sequence>
<feature type="transmembrane region" description="Helical" evidence="1">
    <location>
        <begin position="92"/>
        <end position="109"/>
    </location>
</feature>
<dbReference type="GeneID" id="93694105"/>
<protein>
    <recommendedName>
        <fullName evidence="4">CAAX amino terminal protease family protein</fullName>
    </recommendedName>
</protein>
<dbReference type="EMBL" id="AWVF01000270">
    <property type="protein sequence ID" value="ERJ93841.1"/>
    <property type="molecule type" value="Genomic_DNA"/>
</dbReference>
<dbReference type="RefSeq" id="WP_021683667.1">
    <property type="nucleotide sequence ID" value="NZ_KI260506.1"/>
</dbReference>
<dbReference type="eggNOG" id="ENOG502Z9ZS">
    <property type="taxonomic scope" value="Bacteria"/>
</dbReference>
<reference evidence="2 3" key="1">
    <citation type="submission" date="2013-07" db="EMBL/GenBank/DDBJ databases">
        <authorList>
            <person name="Weinstock G."/>
            <person name="Sodergren E."/>
            <person name="Wylie T."/>
            <person name="Fulton L."/>
            <person name="Fulton R."/>
            <person name="Fronick C."/>
            <person name="O'Laughlin M."/>
            <person name="Godfrey J."/>
            <person name="Miner T."/>
            <person name="Herter B."/>
            <person name="Appelbaum E."/>
            <person name="Cordes M."/>
            <person name="Lek S."/>
            <person name="Wollam A."/>
            <person name="Pepin K.H."/>
            <person name="Palsikar V.B."/>
            <person name="Mitreva M."/>
            <person name="Wilson R.K."/>
        </authorList>
    </citation>
    <scope>NUCLEOTIDE SEQUENCE [LARGE SCALE GENOMIC DNA]</scope>
    <source>
        <strain evidence="2 3">ATCC 27760</strain>
    </source>
</reference>
<keyword evidence="1" id="KW-1133">Transmembrane helix</keyword>
<dbReference type="Proteomes" id="UP000016662">
    <property type="component" value="Unassembled WGS sequence"/>
</dbReference>
<evidence type="ECO:0000313" key="2">
    <source>
        <dbReference type="EMBL" id="ERJ93841.1"/>
    </source>
</evidence>
<feature type="transmembrane region" description="Helical" evidence="1">
    <location>
        <begin position="53"/>
        <end position="72"/>
    </location>
</feature>
<dbReference type="OrthoDB" id="48176at2"/>
<evidence type="ECO:0000256" key="1">
    <source>
        <dbReference type="SAM" id="Phobius"/>
    </source>
</evidence>
<comment type="caution">
    <text evidence="2">The sequence shown here is derived from an EMBL/GenBank/DDBJ whole genome shotgun (WGS) entry which is preliminary data.</text>
</comment>
<keyword evidence="1" id="KW-0812">Transmembrane</keyword>
<feature type="transmembrane region" description="Helical" evidence="1">
    <location>
        <begin position="12"/>
        <end position="33"/>
    </location>
</feature>
<feature type="transmembrane region" description="Helical" evidence="1">
    <location>
        <begin position="192"/>
        <end position="209"/>
    </location>
</feature>
<dbReference type="AlphaFoldDB" id="U2K5R1"/>
<keyword evidence="1" id="KW-0472">Membrane</keyword>
<feature type="transmembrane region" description="Helical" evidence="1">
    <location>
        <begin position="169"/>
        <end position="186"/>
    </location>
</feature>
<organism evidence="2 3">
    <name type="scientific">Ruminococcus callidus ATCC 27760</name>
    <dbReference type="NCBI Taxonomy" id="411473"/>
    <lineage>
        <taxon>Bacteria</taxon>
        <taxon>Bacillati</taxon>
        <taxon>Bacillota</taxon>
        <taxon>Clostridia</taxon>
        <taxon>Eubacteriales</taxon>
        <taxon>Oscillospiraceae</taxon>
        <taxon>Ruminococcus</taxon>
    </lineage>
</organism>
<gene>
    <name evidence="2" type="ORF">RUMCAL_02149</name>
</gene>
<evidence type="ECO:0008006" key="4">
    <source>
        <dbReference type="Google" id="ProtNLM"/>
    </source>
</evidence>
<feature type="transmembrane region" description="Helical" evidence="1">
    <location>
        <begin position="129"/>
        <end position="148"/>
    </location>
</feature>
<evidence type="ECO:0000313" key="3">
    <source>
        <dbReference type="Proteomes" id="UP000016662"/>
    </source>
</evidence>
<dbReference type="HOGENOM" id="CLU_102948_0_0_9"/>